<evidence type="ECO:0000259" key="1">
    <source>
        <dbReference type="Pfam" id="PF13614"/>
    </source>
</evidence>
<keyword evidence="3" id="KW-1185">Reference proteome</keyword>
<dbReference type="EMBL" id="JABAIL010000003">
    <property type="protein sequence ID" value="NLR91598.1"/>
    <property type="molecule type" value="Genomic_DNA"/>
</dbReference>
<dbReference type="InterPro" id="IPR050678">
    <property type="entry name" value="DNA_Partitioning_ATPase"/>
</dbReference>
<sequence>MNTEKVIHFIKQNKLLNVSELERQAKIPTNSLRKALSGTQGLKQQHVEELERLLTPLGYKNSTDVNIISVLNNKANSGKTTTTLNLGKALAMKGKKVLLIDADPQSALSEYAKNKVDVDFYHLIQHPSTEKDKIITPMGEHLDMITSSIQLDIANIEYGMGGLSGIYQIRNAFTHFSFLYDYILIDCPSSFNAISISAVLASTDLIIPVHPESYNTQGLSTMTKMITSVRDINTSLGNPHILFTGIKSSNSSHKSFLKHINDSLKSDFNVFDTIIHHTIGFEGTVTSKQNIFDYAPTSRGCKDFEQLASEIL</sequence>
<protein>
    <submittedName>
        <fullName evidence="2">AAA family ATPase</fullName>
    </submittedName>
</protein>
<dbReference type="Gene3D" id="3.40.50.300">
    <property type="entry name" value="P-loop containing nucleotide triphosphate hydrolases"/>
    <property type="match status" value="1"/>
</dbReference>
<dbReference type="RefSeq" id="WP_168882316.1">
    <property type="nucleotide sequence ID" value="NZ_JABAIL010000003.1"/>
</dbReference>
<dbReference type="AlphaFoldDB" id="A0A7X8SK42"/>
<dbReference type="InterPro" id="IPR027417">
    <property type="entry name" value="P-loop_NTPase"/>
</dbReference>
<proteinExistence type="predicted"/>
<dbReference type="Proteomes" id="UP000585050">
    <property type="component" value="Unassembled WGS sequence"/>
</dbReference>
<organism evidence="2 3">
    <name type="scientific">Flammeovirga agarivorans</name>
    <dbReference type="NCBI Taxonomy" id="2726742"/>
    <lineage>
        <taxon>Bacteria</taxon>
        <taxon>Pseudomonadati</taxon>
        <taxon>Bacteroidota</taxon>
        <taxon>Cytophagia</taxon>
        <taxon>Cytophagales</taxon>
        <taxon>Flammeovirgaceae</taxon>
        <taxon>Flammeovirga</taxon>
    </lineage>
</organism>
<dbReference type="SUPFAM" id="SSF52540">
    <property type="entry name" value="P-loop containing nucleoside triphosphate hydrolases"/>
    <property type="match status" value="1"/>
</dbReference>
<dbReference type="PANTHER" id="PTHR13696">
    <property type="entry name" value="P-LOOP CONTAINING NUCLEOSIDE TRIPHOSPHATE HYDROLASE"/>
    <property type="match status" value="1"/>
</dbReference>
<gene>
    <name evidence="2" type="ORF">HGP29_10295</name>
</gene>
<evidence type="ECO:0000313" key="3">
    <source>
        <dbReference type="Proteomes" id="UP000585050"/>
    </source>
</evidence>
<name>A0A7X8SK42_9BACT</name>
<reference evidence="2 3" key="1">
    <citation type="submission" date="2020-04" db="EMBL/GenBank/DDBJ databases">
        <title>Flammeovirga sp. SR4, a novel species isolated from seawater.</title>
        <authorList>
            <person name="Wang X."/>
        </authorList>
    </citation>
    <scope>NUCLEOTIDE SEQUENCE [LARGE SCALE GENOMIC DNA]</scope>
    <source>
        <strain evidence="2 3">SR4</strain>
    </source>
</reference>
<dbReference type="PANTHER" id="PTHR13696:SF96">
    <property type="entry name" value="COBQ_COBB_MIND_PARA NUCLEOTIDE BINDING DOMAIN-CONTAINING PROTEIN"/>
    <property type="match status" value="1"/>
</dbReference>
<evidence type="ECO:0000313" key="2">
    <source>
        <dbReference type="EMBL" id="NLR91598.1"/>
    </source>
</evidence>
<comment type="caution">
    <text evidence="2">The sequence shown here is derived from an EMBL/GenBank/DDBJ whole genome shotgun (WGS) entry which is preliminary data.</text>
</comment>
<dbReference type="CDD" id="cd02042">
    <property type="entry name" value="ParAB_family"/>
    <property type="match status" value="1"/>
</dbReference>
<accession>A0A7X8SK42</accession>
<feature type="domain" description="AAA" evidence="1">
    <location>
        <begin position="66"/>
        <end position="235"/>
    </location>
</feature>
<dbReference type="InterPro" id="IPR025669">
    <property type="entry name" value="AAA_dom"/>
</dbReference>
<dbReference type="Pfam" id="PF13614">
    <property type="entry name" value="AAA_31"/>
    <property type="match status" value="1"/>
</dbReference>